<evidence type="ECO:0000313" key="1">
    <source>
        <dbReference type="EMBL" id="GAD14097.1"/>
    </source>
</evidence>
<dbReference type="AlphaFoldDB" id="U2X5Q9"/>
<evidence type="ECO:0000313" key="2">
    <source>
        <dbReference type="Proteomes" id="UP000016424"/>
    </source>
</evidence>
<organism evidence="1 2">
    <name type="scientific">Geobacillus kaustophilus GBlys</name>
    <dbReference type="NCBI Taxonomy" id="1337888"/>
    <lineage>
        <taxon>Bacteria</taxon>
        <taxon>Bacillati</taxon>
        <taxon>Bacillota</taxon>
        <taxon>Bacilli</taxon>
        <taxon>Bacillales</taxon>
        <taxon>Anoxybacillaceae</taxon>
        <taxon>Geobacillus</taxon>
        <taxon>Geobacillus thermoleovorans group</taxon>
    </lineage>
</organism>
<comment type="caution">
    <text evidence="1">The sequence shown here is derived from an EMBL/GenBank/DDBJ whole genome shotgun (WGS) entry which is preliminary data.</text>
</comment>
<reference evidence="2" key="1">
    <citation type="journal article" date="2013" name="Genome">
        <title>Draft Genome Sequence of Geobacillus kaustophilus GBlys, a Lysogenic Strain with Bacteriophage phiOH2.</title>
        <authorList>
            <person name="Doi K."/>
            <person name="Mori K."/>
            <person name="Martono H."/>
            <person name="Nagayoshi Y."/>
            <person name="Fujino Y."/>
            <person name="Tashiro K."/>
            <person name="Kuhara S."/>
            <person name="Ohshima T."/>
        </authorList>
    </citation>
    <scope>NUCLEOTIDE SEQUENCE [LARGE SCALE GENOMIC DNA]</scope>
    <source>
        <strain evidence="2">GBlys</strain>
    </source>
</reference>
<protein>
    <submittedName>
        <fullName evidence="1">Uncharacterized protein</fullName>
    </submittedName>
</protein>
<sequence>MHEHPSMWEMNVGRQSLSDRITCCSNGHLRNEGKRKGSLCGLSFGTYANR</sequence>
<accession>U2X5Q9</accession>
<proteinExistence type="predicted"/>
<name>U2X5Q9_GEOKU</name>
<dbReference type="EMBL" id="BASG01000023">
    <property type="protein sequence ID" value="GAD14097.1"/>
    <property type="molecule type" value="Genomic_DNA"/>
</dbReference>
<dbReference type="Proteomes" id="UP000016424">
    <property type="component" value="Unassembled WGS sequence"/>
</dbReference>
<gene>
    <name evidence="1" type="ORF">GBL_2314</name>
</gene>